<dbReference type="InterPro" id="IPR019734">
    <property type="entry name" value="TPR_rpt"/>
</dbReference>
<evidence type="ECO:0000256" key="5">
    <source>
        <dbReference type="ARBA" id="ARBA00022723"/>
    </source>
</evidence>
<keyword evidence="4" id="KW-0349">Heme</keyword>
<reference evidence="12 13" key="1">
    <citation type="submission" date="2018-04" db="EMBL/GenBank/DDBJ databases">
        <title>Genomic Encyclopedia of Archaeal and Bacterial Type Strains, Phase II (KMG-II): from individual species to whole genera.</title>
        <authorList>
            <person name="Goeker M."/>
        </authorList>
    </citation>
    <scope>NUCLEOTIDE SEQUENCE [LARGE SCALE GENOMIC DNA]</scope>
    <source>
        <strain evidence="12 13">DSM 23382</strain>
    </source>
</reference>
<keyword evidence="13" id="KW-1185">Reference proteome</keyword>
<name>A0A2T5VF64_9HYPH</name>
<evidence type="ECO:0000256" key="6">
    <source>
        <dbReference type="ARBA" id="ARBA00022729"/>
    </source>
</evidence>
<feature type="repeat" description="TPR" evidence="9">
    <location>
        <begin position="596"/>
        <end position="629"/>
    </location>
</feature>
<comment type="cofactor">
    <cofactor evidence="1">
        <name>heme c</name>
        <dbReference type="ChEBI" id="CHEBI:61717"/>
    </cofactor>
</comment>
<feature type="chain" id="PRO_5015657125" evidence="10">
    <location>
        <begin position="24"/>
        <end position="656"/>
    </location>
</feature>
<keyword evidence="6 10" id="KW-0732">Signal</keyword>
<dbReference type="InterPro" id="IPR011990">
    <property type="entry name" value="TPR-like_helical_dom_sf"/>
</dbReference>
<feature type="domain" description="Tetrahaem cytochrome" evidence="11">
    <location>
        <begin position="340"/>
        <end position="405"/>
    </location>
</feature>
<dbReference type="InterPro" id="IPR051829">
    <property type="entry name" value="Multiheme_Cytochr_ET"/>
</dbReference>
<evidence type="ECO:0000259" key="11">
    <source>
        <dbReference type="Pfam" id="PF14537"/>
    </source>
</evidence>
<evidence type="ECO:0000256" key="8">
    <source>
        <dbReference type="ARBA" id="ARBA00023004"/>
    </source>
</evidence>
<dbReference type="SMART" id="SM00028">
    <property type="entry name" value="TPR"/>
    <property type="match status" value="3"/>
</dbReference>
<dbReference type="Proteomes" id="UP000244081">
    <property type="component" value="Unassembled WGS sequence"/>
</dbReference>
<evidence type="ECO:0000256" key="4">
    <source>
        <dbReference type="ARBA" id="ARBA00022617"/>
    </source>
</evidence>
<evidence type="ECO:0000256" key="7">
    <source>
        <dbReference type="ARBA" id="ARBA00022982"/>
    </source>
</evidence>
<feature type="signal peptide" evidence="10">
    <location>
        <begin position="1"/>
        <end position="23"/>
    </location>
</feature>
<dbReference type="PANTHER" id="PTHR35038:SF8">
    <property type="entry name" value="C-TYPE POLYHEME CYTOCHROME OMCC"/>
    <property type="match status" value="1"/>
</dbReference>
<keyword evidence="5" id="KW-0479">Metal-binding</keyword>
<dbReference type="InterPro" id="IPR036280">
    <property type="entry name" value="Multihaem_cyt_sf"/>
</dbReference>
<dbReference type="RefSeq" id="WP_107987970.1">
    <property type="nucleotide sequence ID" value="NZ_QAYG01000001.1"/>
</dbReference>
<keyword evidence="3" id="KW-0813">Transport</keyword>
<sequence>MLLATLRAALTVLVFLAIAPASAAEDPVAALAAANDVLADWDIPVTSGAAAGYVPDKTCALCHEAKAESFQHVAMGKSFYRPLARPVIEDFSKGYHHVPSDRYYEMALDDGAYIFRRYKLAPDGTRIDVFERKVDWILGSGNHVRVYLYQTADGALYQLPLAWYTQDGGHWAMAPGFEFKLHLGVGRQVRRSCMTCHNAYPDVAEGSDALHMPEVYPKDLPQGIGCQRCHGPGADHVRHAMSGADEAVTRAAIVNPGKLGREKLYSVCYGCHMQPTVAVTGIRRFGRGAYSFRPGEDLDAYRTGLDIVDPGMPKGERFEINHHPYRLEQSRCFIESGGKLGCLTCHDPHVKRTPAERPAHYRAACLTCHGVDTAGLPLATSAPAGTASTHPQIADDADCTTCHMPARRTQDVIEVTMTDHLIVRDPGPADLTARIDKRVTEVAGVEMLDPHAAIPADEALAARAMAVLDYSGGKAGYAADALATLFARAPSRHFEPWYALAESLFRRADFKGALDPLAQAILRAPGHPRLRAMEAVSLYGVGRKALGLQRMEALLAGRTDLPLARYQLAVMYRSEGRMDDAIAAAHKALAARFNLWMAWRLIGEVELERGNAGPAADAFKAALAIEPDAERVSEGLVSALMRLGREREARLYRATP</sequence>
<evidence type="ECO:0000256" key="3">
    <source>
        <dbReference type="ARBA" id="ARBA00022448"/>
    </source>
</evidence>
<dbReference type="PROSITE" id="PS50005">
    <property type="entry name" value="TPR"/>
    <property type="match status" value="1"/>
</dbReference>
<keyword evidence="7" id="KW-0249">Electron transport</keyword>
<evidence type="ECO:0000256" key="2">
    <source>
        <dbReference type="ARBA" id="ARBA00004196"/>
    </source>
</evidence>
<dbReference type="Pfam" id="PF14537">
    <property type="entry name" value="Cytochrom_c3_2"/>
    <property type="match status" value="1"/>
</dbReference>
<dbReference type="PANTHER" id="PTHR35038">
    <property type="entry name" value="DISSIMILATORY SULFITE REDUCTASE SIRA"/>
    <property type="match status" value="1"/>
</dbReference>
<evidence type="ECO:0000256" key="1">
    <source>
        <dbReference type="ARBA" id="ARBA00001926"/>
    </source>
</evidence>
<dbReference type="InterPro" id="IPR012286">
    <property type="entry name" value="Tetrahaem_cytochrome"/>
</dbReference>
<evidence type="ECO:0000256" key="9">
    <source>
        <dbReference type="PROSITE-ProRule" id="PRU00339"/>
    </source>
</evidence>
<dbReference type="GO" id="GO:0046872">
    <property type="term" value="F:metal ion binding"/>
    <property type="evidence" value="ECO:0007669"/>
    <property type="project" value="UniProtKB-KW"/>
</dbReference>
<dbReference type="SUPFAM" id="SSF48452">
    <property type="entry name" value="TPR-like"/>
    <property type="match status" value="1"/>
</dbReference>
<dbReference type="Gene3D" id="1.10.1130.10">
    <property type="entry name" value="Flavocytochrome C3, Chain A"/>
    <property type="match status" value="2"/>
</dbReference>
<organism evidence="12 13">
    <name type="scientific">Breoghania corrubedonensis</name>
    <dbReference type="NCBI Taxonomy" id="665038"/>
    <lineage>
        <taxon>Bacteria</taxon>
        <taxon>Pseudomonadati</taxon>
        <taxon>Pseudomonadota</taxon>
        <taxon>Alphaproteobacteria</taxon>
        <taxon>Hyphomicrobiales</taxon>
        <taxon>Stappiaceae</taxon>
        <taxon>Breoghania</taxon>
    </lineage>
</organism>
<keyword evidence="8" id="KW-0408">Iron</keyword>
<dbReference type="GO" id="GO:0030313">
    <property type="term" value="C:cell envelope"/>
    <property type="evidence" value="ECO:0007669"/>
    <property type="project" value="UniProtKB-SubCell"/>
</dbReference>
<protein>
    <submittedName>
        <fullName evidence="12">Cytochrome c3-like protein</fullName>
    </submittedName>
</protein>
<dbReference type="OrthoDB" id="9814800at2"/>
<keyword evidence="9" id="KW-0802">TPR repeat</keyword>
<proteinExistence type="predicted"/>
<dbReference type="EMBL" id="QAYG01000001">
    <property type="protein sequence ID" value="PTW62394.1"/>
    <property type="molecule type" value="Genomic_DNA"/>
</dbReference>
<comment type="subcellular location">
    <subcellularLocation>
        <location evidence="2">Cell envelope</location>
    </subcellularLocation>
</comment>
<evidence type="ECO:0000256" key="10">
    <source>
        <dbReference type="SAM" id="SignalP"/>
    </source>
</evidence>
<gene>
    <name evidence="12" type="ORF">C8N35_101436</name>
</gene>
<evidence type="ECO:0000313" key="12">
    <source>
        <dbReference type="EMBL" id="PTW62394.1"/>
    </source>
</evidence>
<dbReference type="AlphaFoldDB" id="A0A2T5VF64"/>
<dbReference type="SUPFAM" id="SSF48695">
    <property type="entry name" value="Multiheme cytochromes"/>
    <property type="match status" value="1"/>
</dbReference>
<dbReference type="Gene3D" id="1.25.40.10">
    <property type="entry name" value="Tetratricopeptide repeat domain"/>
    <property type="match status" value="1"/>
</dbReference>
<comment type="caution">
    <text evidence="12">The sequence shown here is derived from an EMBL/GenBank/DDBJ whole genome shotgun (WGS) entry which is preliminary data.</text>
</comment>
<accession>A0A2T5VF64</accession>
<evidence type="ECO:0000313" key="13">
    <source>
        <dbReference type="Proteomes" id="UP000244081"/>
    </source>
</evidence>